<proteinExistence type="inferred from homology"/>
<feature type="compositionally biased region" description="Polar residues" evidence="6">
    <location>
        <begin position="371"/>
        <end position="390"/>
    </location>
</feature>
<comment type="cofactor">
    <cofactor evidence="5">
        <name>Mg(2+)</name>
        <dbReference type="ChEBI" id="CHEBI:18420"/>
    </cofactor>
    <cofactor evidence="5">
        <name>Mn(2+)</name>
        <dbReference type="ChEBI" id="CHEBI:29035"/>
    </cofactor>
</comment>
<keyword evidence="5" id="KW-0540">Nuclease</keyword>
<evidence type="ECO:0000259" key="7">
    <source>
        <dbReference type="SMART" id="SM00955"/>
    </source>
</evidence>
<dbReference type="InterPro" id="IPR041505">
    <property type="entry name" value="Dis3_CSD2"/>
</dbReference>
<evidence type="ECO:0000313" key="8">
    <source>
        <dbReference type="EMBL" id="RUP47877.1"/>
    </source>
</evidence>
<comment type="subcellular location">
    <subcellularLocation>
        <location evidence="5">Cytoplasm</location>
    </subcellularLocation>
    <subcellularLocation>
        <location evidence="5">Cytoplasm</location>
        <location evidence="5">P-body</location>
    </subcellularLocation>
</comment>
<dbReference type="SUPFAM" id="SSF50249">
    <property type="entry name" value="Nucleic acid-binding proteins"/>
    <property type="match status" value="2"/>
</dbReference>
<dbReference type="GO" id="GO:0000956">
    <property type="term" value="P:nuclear-transcribed mRNA catabolic process"/>
    <property type="evidence" value="ECO:0007669"/>
    <property type="project" value="UniProtKB-UniRule"/>
</dbReference>
<feature type="domain" description="RNB" evidence="7">
    <location>
        <begin position="778"/>
        <end position="1116"/>
    </location>
</feature>
<dbReference type="EC" id="3.1.13.-" evidence="5"/>
<keyword evidence="9" id="KW-1185">Reference proteome</keyword>
<keyword evidence="5" id="KW-0464">Manganese</keyword>
<sequence>MDLLEQQTAPESTRGLFDPPETKPIPPAKNNNGTKAKGSNAEKRKSVQLSEPKKPDEIATLDYDPTAKNKRGHQRSKSAITPEMLAQQNRRSTPQMQSLTEENSFVDNQEVARDDGAGRSADQVKRTSNKEKRQSRNMGKPQEASSSGVEPKSDALSSLQEMISTLKSLPPIQPSKPQDGKFRENGNGEASSPDKLDDAARKTHRKQQSMSAISIPKAASDNMSVPDVEAALQSTVAELRSLSEKEKKDKKKRRESISEGVDKKGKLKQAEGDDAVSSQSRAEALAEAEAKLTGTYRRDSIDYDDNSDEGKRDRRRSNQQDGARRNRRLSEPSARPNFGDQQQSAGEKEKQRRSSMLVQSSAETSLADKNGSAQANSQKRVSLQLRQLPTLSEAAEDSQAGPTTPKGSKRPTFNKPLTLVQEGDKSLPKGQNNRRSSRNFEFDWRSTASPLSPHQIPLSPNAPAFSPRTNKFNHVPFTPTRVNFARDDANPNQRRPLFTAHLPFSALTPLLKSRQLIRGTLRINKRNRSDAYVTSEDLDADIYICGSRDRNRALEGDVVAVKLVDVDKVLREKKEKEEAKIARNGGQPRVRKPDDEDDNEIVLGGDEDVEKVKPKYCGVIVAVLERAQGQLFSGTLTLLRPNNKRALEEKAADEAKKTEGEDENSNKKENPRIVWFKPTDKRVPLIAIPIEQAPEGFVQKHEDYTERLFVGSIKRWPITSLHPFGTLERELGLVGNIDNETQALLADNNVHDVEFADAVLKCLPLLPWSIPEKEYITRRDLRTSRIFSIDPATAKDLDDALSITELSDGTYEVGVHIADVSYFIKAHAALDKEARSRGTSVYLVQKVVPMLPSLLCEELCSLNPGVERLAFSVIWKLSAEAKVLDTWFGRSIIQSCSKLSYDAAQSVIDGNGLPEDIVFYGQEKSDVEKDIKMLYELSKQLRDARFKNGALSMNSVKLSFELDSEGQPINVSVSEKKESNRLVEEYMLLANISVANKISAHFPEQALLRRHAPPIERRLADFLKLTEKLGYNFDGSSAGALNVSFEGVESSEVREVLKLLAVKPMQRSKYFCTGTLDIMKYLHYALNVPLYTHFTSPIRRYADVIVHRQLEAVLSGEKRFYLDRDTVQKTAQHCNVKKDGAKSAQEQSSHLFLAQYLSNIALKSGPIVRDGVVVAVLDTAFDVSVPEYGIEKRIHLDGLPLEASKLNEQTETLHLFWKKGVAVTELLVEKKKDIADDYVDDEEVGDLDEDALLEEMKVADTQQPEPIEPATPAALDPEEAIVSQLADSVRRLAVESSSKFEEETAFEAQVDDMTSEQFTEMHQVNVFDTTTQALRAVTPVRVAPVDDNEPIGPNVQTIRVFSRLRIVINVDITKSPPIIKVLAANPFM</sequence>
<organism evidence="8 9">
    <name type="scientific">Jimgerdemannia flammicorona</name>
    <dbReference type="NCBI Taxonomy" id="994334"/>
    <lineage>
        <taxon>Eukaryota</taxon>
        <taxon>Fungi</taxon>
        <taxon>Fungi incertae sedis</taxon>
        <taxon>Mucoromycota</taxon>
        <taxon>Mucoromycotina</taxon>
        <taxon>Endogonomycetes</taxon>
        <taxon>Endogonales</taxon>
        <taxon>Endogonaceae</taxon>
        <taxon>Jimgerdemannia</taxon>
    </lineage>
</organism>
<feature type="compositionally biased region" description="Polar residues" evidence="6">
    <location>
        <begin position="1"/>
        <end position="11"/>
    </location>
</feature>
<keyword evidence="1 5" id="KW-0963">Cytoplasm</keyword>
<accession>A0A433DAI0</accession>
<dbReference type="GO" id="GO:0046872">
    <property type="term" value="F:metal ion binding"/>
    <property type="evidence" value="ECO:0007669"/>
    <property type="project" value="UniProtKB-KW"/>
</dbReference>
<feature type="region of interest" description="Disordered" evidence="6">
    <location>
        <begin position="1"/>
        <end position="226"/>
    </location>
</feature>
<dbReference type="HAMAP" id="MF_03045">
    <property type="entry name" value="DIS3L2"/>
    <property type="match status" value="1"/>
</dbReference>
<comment type="function">
    <text evidence="5">3'-5'-exoribonuclease that specifically recognizes RNAs polyuridylated at their 3' end and mediates their degradation. Component of an exosome-independent RNA degradation pathway that mediates degradation of cytoplasmic mRNAs that have been deadenylated and subsequently uridylated at their 3'.</text>
</comment>
<dbReference type="GO" id="GO:0000932">
    <property type="term" value="C:P-body"/>
    <property type="evidence" value="ECO:0007669"/>
    <property type="project" value="UniProtKB-SubCell"/>
</dbReference>
<dbReference type="Gene3D" id="2.40.50.700">
    <property type="match status" value="1"/>
</dbReference>
<feature type="compositionally biased region" description="Basic and acidic residues" evidence="6">
    <location>
        <begin position="255"/>
        <end position="271"/>
    </location>
</feature>
<protein>
    <recommendedName>
        <fullName evidence="5">DIS3-like exonuclease 2</fullName>
        <ecNumber evidence="5">3.1.13.-</ecNumber>
    </recommendedName>
</protein>
<feature type="region of interest" description="Disordered" evidence="6">
    <location>
        <begin position="238"/>
        <end position="438"/>
    </location>
</feature>
<evidence type="ECO:0000256" key="4">
    <source>
        <dbReference type="ARBA" id="ARBA00022884"/>
    </source>
</evidence>
<feature type="binding site" evidence="5">
    <location>
        <position position="799"/>
    </location>
    <ligand>
        <name>Mg(2+)</name>
        <dbReference type="ChEBI" id="CHEBI:18420"/>
    </ligand>
</feature>
<feature type="compositionally biased region" description="Basic and acidic residues" evidence="6">
    <location>
        <begin position="178"/>
        <end position="201"/>
    </location>
</feature>
<feature type="compositionally biased region" description="Basic and acidic residues" evidence="6">
    <location>
        <begin position="308"/>
        <end position="330"/>
    </location>
</feature>
<keyword evidence="2 5" id="KW-0479">Metal-binding</keyword>
<dbReference type="SMART" id="SM00955">
    <property type="entry name" value="RNB"/>
    <property type="match status" value="1"/>
</dbReference>
<dbReference type="InterPro" id="IPR022966">
    <property type="entry name" value="RNase_II/R_CS"/>
</dbReference>
<dbReference type="GO" id="GO:0000175">
    <property type="term" value="F:3'-5'-RNA exonuclease activity"/>
    <property type="evidence" value="ECO:0007669"/>
    <property type="project" value="UniProtKB-UniRule"/>
</dbReference>
<evidence type="ECO:0000256" key="3">
    <source>
        <dbReference type="ARBA" id="ARBA00022842"/>
    </source>
</evidence>
<evidence type="ECO:0000256" key="6">
    <source>
        <dbReference type="SAM" id="MobiDB-lite"/>
    </source>
</evidence>
<evidence type="ECO:0000256" key="1">
    <source>
        <dbReference type="ARBA" id="ARBA00022490"/>
    </source>
</evidence>
<evidence type="ECO:0000256" key="2">
    <source>
        <dbReference type="ARBA" id="ARBA00022723"/>
    </source>
</evidence>
<dbReference type="Pfam" id="PF17877">
    <property type="entry name" value="Dis3l2_C_term"/>
    <property type="match status" value="1"/>
</dbReference>
<dbReference type="PANTHER" id="PTHR23355">
    <property type="entry name" value="RIBONUCLEASE"/>
    <property type="match status" value="1"/>
</dbReference>
<feature type="region of interest" description="Disordered" evidence="6">
    <location>
        <begin position="649"/>
        <end position="670"/>
    </location>
</feature>
<keyword evidence="4 5" id="KW-0694">RNA-binding</keyword>
<name>A0A433DAI0_9FUNG</name>
<feature type="compositionally biased region" description="Polar residues" evidence="6">
    <location>
        <begin position="86"/>
        <end position="107"/>
    </location>
</feature>
<keyword evidence="5" id="KW-0269">Exonuclease</keyword>
<feature type="compositionally biased region" description="Polar residues" evidence="6">
    <location>
        <begin position="354"/>
        <end position="364"/>
    </location>
</feature>
<dbReference type="OrthoDB" id="372421at2759"/>
<dbReference type="InterPro" id="IPR012340">
    <property type="entry name" value="NA-bd_OB-fold"/>
</dbReference>
<comment type="similarity">
    <text evidence="5">Belongs to the RNR ribonuclease family. DIS3L2 subfamily.</text>
</comment>
<feature type="compositionally biased region" description="Polar residues" evidence="6">
    <location>
        <begin position="155"/>
        <end position="167"/>
    </location>
</feature>
<dbReference type="Proteomes" id="UP000268093">
    <property type="component" value="Unassembled WGS sequence"/>
</dbReference>
<dbReference type="Pfam" id="PF17849">
    <property type="entry name" value="OB_Dis3"/>
    <property type="match status" value="1"/>
</dbReference>
<feature type="compositionally biased region" description="Basic and acidic residues" evidence="6">
    <location>
        <begin position="40"/>
        <end position="57"/>
    </location>
</feature>
<evidence type="ECO:0000313" key="9">
    <source>
        <dbReference type="Proteomes" id="UP000268093"/>
    </source>
</evidence>
<dbReference type="InterPro" id="IPR001900">
    <property type="entry name" value="RNase_II/R"/>
</dbReference>
<dbReference type="Gene3D" id="2.40.50.140">
    <property type="entry name" value="Nucleic acid-binding proteins"/>
    <property type="match status" value="1"/>
</dbReference>
<dbReference type="EMBL" id="RBNI01004000">
    <property type="protein sequence ID" value="RUP47877.1"/>
    <property type="molecule type" value="Genomic_DNA"/>
</dbReference>
<dbReference type="InterPro" id="IPR041093">
    <property type="entry name" value="Dis3l2-like_C"/>
</dbReference>
<keyword evidence="3 5" id="KW-0460">Magnesium</keyword>
<dbReference type="FunFam" id="2.40.50.700:FF:000002">
    <property type="entry name" value="Cell wall biogenesis protein"/>
    <property type="match status" value="1"/>
</dbReference>
<dbReference type="GO" id="GO:1990074">
    <property type="term" value="P:polyuridylation-dependent mRNA catabolic process"/>
    <property type="evidence" value="ECO:0007669"/>
    <property type="project" value="UniProtKB-UniRule"/>
</dbReference>
<feature type="compositionally biased region" description="Basic and acidic residues" evidence="6">
    <location>
        <begin position="110"/>
        <end position="134"/>
    </location>
</feature>
<dbReference type="GO" id="GO:0003723">
    <property type="term" value="F:RNA binding"/>
    <property type="evidence" value="ECO:0007669"/>
    <property type="project" value="UniProtKB-KW"/>
</dbReference>
<feature type="site" description="Important for catalytic activity" evidence="5">
    <location>
        <position position="798"/>
    </location>
</feature>
<feature type="binding site" evidence="5">
    <location>
        <position position="790"/>
    </location>
    <ligand>
        <name>Mg(2+)</name>
        <dbReference type="ChEBI" id="CHEBI:18420"/>
    </ligand>
</feature>
<comment type="caution">
    <text evidence="8">The sequence shown here is derived from an EMBL/GenBank/DDBJ whole genome shotgun (WGS) entry which is preliminary data.</text>
</comment>
<dbReference type="InterPro" id="IPR028591">
    <property type="entry name" value="DIS3L2"/>
</dbReference>
<keyword evidence="5" id="KW-0378">Hydrolase</keyword>
<dbReference type="PROSITE" id="PS01175">
    <property type="entry name" value="RIBONUCLEASE_II"/>
    <property type="match status" value="1"/>
</dbReference>
<gene>
    <name evidence="8" type="ORF">BC936DRAFT_145235</name>
</gene>
<reference evidence="8 9" key="1">
    <citation type="journal article" date="2018" name="New Phytol.">
        <title>Phylogenomics of Endogonaceae and evolution of mycorrhizas within Mucoromycota.</title>
        <authorList>
            <person name="Chang Y."/>
            <person name="Desiro A."/>
            <person name="Na H."/>
            <person name="Sandor L."/>
            <person name="Lipzen A."/>
            <person name="Clum A."/>
            <person name="Barry K."/>
            <person name="Grigoriev I.V."/>
            <person name="Martin F.M."/>
            <person name="Stajich J.E."/>
            <person name="Smith M.E."/>
            <person name="Bonito G."/>
            <person name="Spatafora J.W."/>
        </authorList>
    </citation>
    <scope>NUCLEOTIDE SEQUENCE [LARGE SCALE GENOMIC DNA]</scope>
    <source>
        <strain evidence="8 9">GMNB39</strain>
    </source>
</reference>
<dbReference type="InterPro" id="IPR050180">
    <property type="entry name" value="RNR_Ribonuclease"/>
</dbReference>
<feature type="region of interest" description="Disordered" evidence="6">
    <location>
        <begin position="578"/>
        <end position="599"/>
    </location>
</feature>
<dbReference type="Pfam" id="PF00773">
    <property type="entry name" value="RNB"/>
    <property type="match status" value="1"/>
</dbReference>
<dbReference type="Gene3D" id="2.40.50.690">
    <property type="match status" value="1"/>
</dbReference>
<dbReference type="PANTHER" id="PTHR23355:SF9">
    <property type="entry name" value="DIS3-LIKE EXONUCLEASE 2"/>
    <property type="match status" value="1"/>
</dbReference>
<evidence type="ECO:0000256" key="5">
    <source>
        <dbReference type="HAMAP-Rule" id="MF_03045"/>
    </source>
</evidence>